<dbReference type="AlphaFoldDB" id="Z9JU69"/>
<dbReference type="RefSeq" id="WP_038371692.1">
    <property type="nucleotide sequence ID" value="NZ_BAAAOW010000012.1"/>
</dbReference>
<name>Z9JU69_9MICO</name>
<accession>Z9JU69</accession>
<evidence type="ECO:0000313" key="1">
    <source>
        <dbReference type="EMBL" id="EWS81749.1"/>
    </source>
</evidence>
<comment type="caution">
    <text evidence="1">The sequence shown here is derived from an EMBL/GenBank/DDBJ whole genome shotgun (WGS) entry which is preliminary data.</text>
</comment>
<gene>
    <name evidence="1" type="ORF">BF93_15725</name>
</gene>
<proteinExistence type="predicted"/>
<reference evidence="1 2" key="1">
    <citation type="submission" date="2014-02" db="EMBL/GenBank/DDBJ databases">
        <title>Genome sequence of Brachybacterium phenoliresistens strain W13A50.</title>
        <authorList>
            <person name="Wang X."/>
        </authorList>
    </citation>
    <scope>NUCLEOTIDE SEQUENCE [LARGE SCALE GENOMIC DNA]</scope>
    <source>
        <strain evidence="1 2">W13A50</strain>
    </source>
</reference>
<dbReference type="PATRIC" id="fig|396014.3.peg.1490"/>
<dbReference type="Proteomes" id="UP000023067">
    <property type="component" value="Unassembled WGS sequence"/>
</dbReference>
<dbReference type="EMBL" id="JDYK01000006">
    <property type="protein sequence ID" value="EWS81749.1"/>
    <property type="molecule type" value="Genomic_DNA"/>
</dbReference>
<keyword evidence="2" id="KW-1185">Reference proteome</keyword>
<dbReference type="OrthoDB" id="4793928at2"/>
<sequence length="186" mass="20163">MHRPSEATGEDREAAASEICEAVVRAARALAPAGTLRLVLQHVALRGEGERPGRLRLLDAVMDVSGNLVPLRLWPERGPRTVEGSALEEAVAALDAMIFAREGLSGYTLRIDADGGSDLHLRTGEALPAALLAPGCAGGEIHDGRHQIQHHADELEELRERRSAPQGGRLRRLLGTMTSRLERIRR</sequence>
<dbReference type="eggNOG" id="ENOG5031E0M">
    <property type="taxonomic scope" value="Bacteria"/>
</dbReference>
<protein>
    <submittedName>
        <fullName evidence="1">Uncharacterized protein</fullName>
    </submittedName>
</protein>
<evidence type="ECO:0000313" key="2">
    <source>
        <dbReference type="Proteomes" id="UP000023067"/>
    </source>
</evidence>
<organism evidence="1 2">
    <name type="scientific">Brachybacterium phenoliresistens</name>
    <dbReference type="NCBI Taxonomy" id="396014"/>
    <lineage>
        <taxon>Bacteria</taxon>
        <taxon>Bacillati</taxon>
        <taxon>Actinomycetota</taxon>
        <taxon>Actinomycetes</taxon>
        <taxon>Micrococcales</taxon>
        <taxon>Dermabacteraceae</taxon>
        <taxon>Brachybacterium</taxon>
    </lineage>
</organism>
<dbReference type="HOGENOM" id="CLU_1451844_0_0_11"/>